<dbReference type="OrthoDB" id="6198051at2"/>
<dbReference type="Proteomes" id="UP000028073">
    <property type="component" value="Unassembled WGS sequence"/>
</dbReference>
<proteinExistence type="predicted"/>
<keyword evidence="2" id="KW-1185">Reference proteome</keyword>
<accession>A0A081NI14</accession>
<dbReference type="STRING" id="1137799.GZ78_10960"/>
<dbReference type="NCBIfam" id="NF047331">
    <property type="entry name" value="phage_HTJ"/>
    <property type="match status" value="1"/>
</dbReference>
<sequence>MITEAEYQALKRAVLLRETRTVEFEGRKVEYASFSEMERRLQAIERELIKQQKRPRQYGIYSSKGI</sequence>
<protein>
    <recommendedName>
        <fullName evidence="3">Primosomal replication protein PriB/PriC domain protein</fullName>
    </recommendedName>
</protein>
<evidence type="ECO:0000313" key="2">
    <source>
        <dbReference type="Proteomes" id="UP000028073"/>
    </source>
</evidence>
<evidence type="ECO:0008006" key="3">
    <source>
        <dbReference type="Google" id="ProtNLM"/>
    </source>
</evidence>
<dbReference type="AlphaFoldDB" id="A0A081NI14"/>
<comment type="caution">
    <text evidence="1">The sequence shown here is derived from an EMBL/GenBank/DDBJ whole genome shotgun (WGS) entry which is preliminary data.</text>
</comment>
<gene>
    <name evidence="1" type="ORF">GZ78_10960</name>
</gene>
<name>A0A081NI14_9GAMM</name>
<dbReference type="RefSeq" id="WP_034835157.1">
    <property type="nucleotide sequence ID" value="NZ_JOKH01000002.1"/>
</dbReference>
<dbReference type="EMBL" id="JOKH01000002">
    <property type="protein sequence ID" value="KEQ18087.1"/>
    <property type="molecule type" value="Genomic_DNA"/>
</dbReference>
<organism evidence="1 2">
    <name type="scientific">Endozoicomonas numazuensis</name>
    <dbReference type="NCBI Taxonomy" id="1137799"/>
    <lineage>
        <taxon>Bacteria</taxon>
        <taxon>Pseudomonadati</taxon>
        <taxon>Pseudomonadota</taxon>
        <taxon>Gammaproteobacteria</taxon>
        <taxon>Oceanospirillales</taxon>
        <taxon>Endozoicomonadaceae</taxon>
        <taxon>Endozoicomonas</taxon>
    </lineage>
</organism>
<reference evidence="1 2" key="1">
    <citation type="submission" date="2014-06" db="EMBL/GenBank/DDBJ databases">
        <title>Whole Genome Sequences of Three Symbiotic Endozoicomonas Bacteria.</title>
        <authorList>
            <person name="Neave M.J."/>
            <person name="Apprill A."/>
            <person name="Voolstra C.R."/>
        </authorList>
    </citation>
    <scope>NUCLEOTIDE SEQUENCE [LARGE SCALE GENOMIC DNA]</scope>
    <source>
        <strain evidence="1 2">DSM 25634</strain>
    </source>
</reference>
<evidence type="ECO:0000313" key="1">
    <source>
        <dbReference type="EMBL" id="KEQ18087.1"/>
    </source>
</evidence>